<dbReference type="Gene3D" id="1.10.260.40">
    <property type="entry name" value="lambda repressor-like DNA-binding domains"/>
    <property type="match status" value="1"/>
</dbReference>
<gene>
    <name evidence="1" type="ORF">AB612_14145</name>
    <name evidence="2" type="ORF">F3U17_14355</name>
</gene>
<evidence type="ECO:0000313" key="1">
    <source>
        <dbReference type="EMBL" id="EBP8786874.1"/>
    </source>
</evidence>
<name>A0A615Y9C9_SALER</name>
<comment type="caution">
    <text evidence="2">The sequence shown here is derived from an EMBL/GenBank/DDBJ whole genome shotgun (WGS) entry which is preliminary data.</text>
</comment>
<dbReference type="Pfam" id="PF14549">
    <property type="entry name" value="P22_Cro"/>
    <property type="match status" value="1"/>
</dbReference>
<evidence type="ECO:0008006" key="3">
    <source>
        <dbReference type="Google" id="ProtNLM"/>
    </source>
</evidence>
<dbReference type="AlphaFoldDB" id="A0A615Y9C9"/>
<dbReference type="SUPFAM" id="SSF47413">
    <property type="entry name" value="lambda repressor-like DNA-binding domains"/>
    <property type="match status" value="1"/>
</dbReference>
<accession>A0A615Y9C9</accession>
<sequence length="68" mass="7672">MEKECVLDYFGGTTATAKFLGIAKSTVSVWPTQIPWKYALLLERLTEGKLKYDPELYKQQASVNTKTA</sequence>
<reference evidence="2" key="2">
    <citation type="submission" date="2019-09" db="EMBL/GenBank/DDBJ databases">
        <authorList>
            <consortium name="PulseNet: The National Subtyping Network for Foodborne Disease Surveillance"/>
            <person name="Tarr C.L."/>
            <person name="Trees E."/>
            <person name="Katz L.S."/>
            <person name="Carleton-Romer H.A."/>
            <person name="Stroika S."/>
            <person name="Kucerova Z."/>
            <person name="Roache K.F."/>
            <person name="Sabol A.L."/>
            <person name="Besser J."/>
            <person name="Gerner-Smidt P."/>
        </authorList>
    </citation>
    <scope>NUCLEOTIDE SEQUENCE</scope>
    <source>
        <strain evidence="2">PNUSAS099013</strain>
    </source>
</reference>
<reference evidence="1" key="1">
    <citation type="submission" date="2018-07" db="EMBL/GenBank/DDBJ databases">
        <authorList>
            <consortium name="GenomeTrakr network: Whole genome sequencing for foodborne pathogen traceback"/>
        </authorList>
    </citation>
    <scope>NUCLEOTIDE SEQUENCE</scope>
    <source>
        <strain evidence="1">CFSAN029981</strain>
    </source>
</reference>
<dbReference type="GO" id="GO:0003677">
    <property type="term" value="F:DNA binding"/>
    <property type="evidence" value="ECO:0007669"/>
    <property type="project" value="InterPro"/>
</dbReference>
<protein>
    <recommendedName>
        <fullName evidence="3">DNA-binding transcriptional regulator DicC</fullName>
    </recommendedName>
</protein>
<dbReference type="EMBL" id="AAKVOJ010000031">
    <property type="protein sequence ID" value="ECW1825124.1"/>
    <property type="molecule type" value="Genomic_DNA"/>
</dbReference>
<organism evidence="2">
    <name type="scientific">Salmonella enterica</name>
    <name type="common">Salmonella choleraesuis</name>
    <dbReference type="NCBI Taxonomy" id="28901"/>
    <lineage>
        <taxon>Bacteria</taxon>
        <taxon>Pseudomonadati</taxon>
        <taxon>Pseudomonadota</taxon>
        <taxon>Gammaproteobacteria</taxon>
        <taxon>Enterobacterales</taxon>
        <taxon>Enterobacteriaceae</taxon>
        <taxon>Salmonella</taxon>
    </lineage>
</organism>
<dbReference type="EMBL" id="AAGMLS010000016">
    <property type="protein sequence ID" value="EBP8786874.1"/>
    <property type="molecule type" value="Genomic_DNA"/>
</dbReference>
<evidence type="ECO:0000313" key="2">
    <source>
        <dbReference type="EMBL" id="ECW1825124.1"/>
    </source>
</evidence>
<dbReference type="InterPro" id="IPR010982">
    <property type="entry name" value="Lambda_DNA-bd_dom_sf"/>
</dbReference>
<proteinExistence type="predicted"/>